<gene>
    <name evidence="3" type="ORF">A1359_09870</name>
</gene>
<dbReference type="STRING" id="980561.A1359_09870"/>
<keyword evidence="1" id="KW-0812">Transmembrane</keyword>
<dbReference type="AlphaFoldDB" id="A0A177NB03"/>
<evidence type="ECO:0000313" key="4">
    <source>
        <dbReference type="Proteomes" id="UP000078476"/>
    </source>
</evidence>
<name>A0A177NB03_9GAMM</name>
<dbReference type="Proteomes" id="UP000078476">
    <property type="component" value="Unassembled WGS sequence"/>
</dbReference>
<dbReference type="InterPro" id="IPR027417">
    <property type="entry name" value="P-loop_NTPase"/>
</dbReference>
<dbReference type="RefSeq" id="WP_066982648.1">
    <property type="nucleotide sequence ID" value="NZ_LUUI01000105.1"/>
</dbReference>
<dbReference type="Pfam" id="PF01926">
    <property type="entry name" value="MMR_HSR1"/>
    <property type="match status" value="1"/>
</dbReference>
<proteinExistence type="predicted"/>
<keyword evidence="4" id="KW-1185">Reference proteome</keyword>
<dbReference type="OrthoDB" id="238366at2"/>
<feature type="transmembrane region" description="Helical" evidence="1">
    <location>
        <begin position="387"/>
        <end position="412"/>
    </location>
</feature>
<dbReference type="EMBL" id="LUUI01000105">
    <property type="protein sequence ID" value="OAI15011.1"/>
    <property type="molecule type" value="Genomic_DNA"/>
</dbReference>
<keyword evidence="1" id="KW-0472">Membrane</keyword>
<comment type="caution">
    <text evidence="3">The sequence shown here is derived from an EMBL/GenBank/DDBJ whole genome shotgun (WGS) entry which is preliminary data.</text>
</comment>
<evidence type="ECO:0000259" key="2">
    <source>
        <dbReference type="Pfam" id="PF01926"/>
    </source>
</evidence>
<dbReference type="InterPro" id="IPR006073">
    <property type="entry name" value="GTP-bd"/>
</dbReference>
<organism evidence="3 4">
    <name type="scientific">Methylomonas lenta</name>
    <dbReference type="NCBI Taxonomy" id="980561"/>
    <lineage>
        <taxon>Bacteria</taxon>
        <taxon>Pseudomonadati</taxon>
        <taxon>Pseudomonadota</taxon>
        <taxon>Gammaproteobacteria</taxon>
        <taxon>Methylococcales</taxon>
        <taxon>Methylococcaceae</taxon>
        <taxon>Methylomonas</taxon>
    </lineage>
</organism>
<evidence type="ECO:0000256" key="1">
    <source>
        <dbReference type="SAM" id="Phobius"/>
    </source>
</evidence>
<dbReference type="SUPFAM" id="SSF52540">
    <property type="entry name" value="P-loop containing nucleoside triphosphate hydrolases"/>
    <property type="match status" value="1"/>
</dbReference>
<reference evidence="3 4" key="1">
    <citation type="submission" date="2016-03" db="EMBL/GenBank/DDBJ databases">
        <authorList>
            <person name="Ploux O."/>
        </authorList>
    </citation>
    <scope>NUCLEOTIDE SEQUENCE [LARGE SCALE GENOMIC DNA]</scope>
    <source>
        <strain evidence="3 4">R-45370</strain>
    </source>
</reference>
<feature type="transmembrane region" description="Helical" evidence="1">
    <location>
        <begin position="424"/>
        <end position="448"/>
    </location>
</feature>
<keyword evidence="1" id="KW-1133">Transmembrane helix</keyword>
<dbReference type="CDD" id="cd00882">
    <property type="entry name" value="Ras_like_GTPase"/>
    <property type="match status" value="1"/>
</dbReference>
<feature type="domain" description="G" evidence="2">
    <location>
        <begin position="57"/>
        <end position="175"/>
    </location>
</feature>
<protein>
    <submittedName>
        <fullName evidence="3">GTP-binding protein</fullName>
    </submittedName>
</protein>
<dbReference type="GO" id="GO:0005525">
    <property type="term" value="F:GTP binding"/>
    <property type="evidence" value="ECO:0007669"/>
    <property type="project" value="InterPro"/>
</dbReference>
<dbReference type="Gene3D" id="3.40.50.300">
    <property type="entry name" value="P-loop containing nucleotide triphosphate hydrolases"/>
    <property type="match status" value="1"/>
</dbReference>
<sequence>MAYDYSELLAQAQNWAHTAIDRGFLKQTSASELFELDLRSPEQLFATADNQARPLIVAFIGGTGVGKSSLLNRLAGQAIAKAGIERPTSREVTLYHHQALHLNQLPANLPLDKTRVSQHENSQNSHIVWIDMPDFDSVELGNKALVLQWLPHIDVLLYVVSPERYRDNKAWQLLQAEGCKHAWLFVMNQWDRAVPSQLDDFKQQLSKAGFTDPIVLFTSCTEPDNDNFSELLAQLNALSTQQTMLQMTQHNKRLRLQSLSNILQSFLQQLNQQDFAFVRQQIDDHWQQTETTFHQGLAWILKSHAETLAGRQDNKSEIKVWDDWAQTRLNDVLEDTLQIAHQSNILIRALKPELDNIKKSSAKNAAQQIVLSGRQALLNPGSTLQRFLLRLTAICETLLPLLAMFIVGYQVFSRYYQSAFESMAYLGVDFAVHSVLLIALSWLIPFFLHKKMQPSLEKAAFSGLNKGLTQVMINIRAEIEQSLLNVEQGKLNCQQELLEIINKTQADTQDFGTNDALLQRVLLR</sequence>
<accession>A0A177NB03</accession>
<evidence type="ECO:0000313" key="3">
    <source>
        <dbReference type="EMBL" id="OAI15011.1"/>
    </source>
</evidence>